<organism evidence="2 3">
    <name type="scientific">Caerostris extrusa</name>
    <name type="common">Bark spider</name>
    <name type="synonym">Caerostris bankana</name>
    <dbReference type="NCBI Taxonomy" id="172846"/>
    <lineage>
        <taxon>Eukaryota</taxon>
        <taxon>Metazoa</taxon>
        <taxon>Ecdysozoa</taxon>
        <taxon>Arthropoda</taxon>
        <taxon>Chelicerata</taxon>
        <taxon>Arachnida</taxon>
        <taxon>Araneae</taxon>
        <taxon>Araneomorphae</taxon>
        <taxon>Entelegynae</taxon>
        <taxon>Araneoidea</taxon>
        <taxon>Araneidae</taxon>
        <taxon>Caerostris</taxon>
    </lineage>
</organism>
<feature type="region of interest" description="Disordered" evidence="1">
    <location>
        <begin position="1"/>
        <end position="26"/>
    </location>
</feature>
<name>A0AAV4NTR5_CAEEX</name>
<evidence type="ECO:0000313" key="3">
    <source>
        <dbReference type="Proteomes" id="UP001054945"/>
    </source>
</evidence>
<protein>
    <submittedName>
        <fullName evidence="2">Uncharacterized protein</fullName>
    </submittedName>
</protein>
<evidence type="ECO:0000313" key="2">
    <source>
        <dbReference type="EMBL" id="GIX86999.1"/>
    </source>
</evidence>
<keyword evidence="3" id="KW-1185">Reference proteome</keyword>
<evidence type="ECO:0000256" key="1">
    <source>
        <dbReference type="SAM" id="MobiDB-lite"/>
    </source>
</evidence>
<gene>
    <name evidence="2" type="ORF">CEXT_78731</name>
</gene>
<dbReference type="AlphaFoldDB" id="A0AAV4NTR5"/>
<reference evidence="2 3" key="1">
    <citation type="submission" date="2021-06" db="EMBL/GenBank/DDBJ databases">
        <title>Caerostris extrusa draft genome.</title>
        <authorList>
            <person name="Kono N."/>
            <person name="Arakawa K."/>
        </authorList>
    </citation>
    <scope>NUCLEOTIDE SEQUENCE [LARGE SCALE GENOMIC DNA]</scope>
</reference>
<dbReference type="Proteomes" id="UP001054945">
    <property type="component" value="Unassembled WGS sequence"/>
</dbReference>
<proteinExistence type="predicted"/>
<comment type="caution">
    <text evidence="2">The sequence shown here is derived from an EMBL/GenBank/DDBJ whole genome shotgun (WGS) entry which is preliminary data.</text>
</comment>
<sequence length="105" mass="11342">MCSPNRSLSDLIKGFPENSETSRSHPHMSRLTRIYIQFSQQDVRLQNEKSKLIRLQSALTVGKSIIVLSSTLVISQVATGDVGSCSSIINSSPSTYGVGGITESL</sequence>
<accession>A0AAV4NTR5</accession>
<dbReference type="EMBL" id="BPLR01003637">
    <property type="protein sequence ID" value="GIX86999.1"/>
    <property type="molecule type" value="Genomic_DNA"/>
</dbReference>